<keyword evidence="5 8" id="KW-0812">Transmembrane</keyword>
<feature type="transmembrane region" description="Helical" evidence="8">
    <location>
        <begin position="264"/>
        <end position="287"/>
    </location>
</feature>
<dbReference type="InterPro" id="IPR035906">
    <property type="entry name" value="MetI-like_sf"/>
</dbReference>
<feature type="transmembrane region" description="Helical" evidence="8">
    <location>
        <begin position="340"/>
        <end position="362"/>
    </location>
</feature>
<comment type="similarity">
    <text evidence="8">Belongs to the binding-protein-dependent transport system permease family.</text>
</comment>
<comment type="caution">
    <text evidence="10">The sequence shown here is derived from an EMBL/GenBank/DDBJ whole genome shotgun (WGS) entry which is preliminary data.</text>
</comment>
<feature type="domain" description="ABC transmembrane type-1" evidence="9">
    <location>
        <begin position="47"/>
        <end position="232"/>
    </location>
</feature>
<feature type="transmembrane region" description="Helical" evidence="8">
    <location>
        <begin position="307"/>
        <end position="328"/>
    </location>
</feature>
<feature type="transmembrane region" description="Helical" evidence="8">
    <location>
        <begin position="83"/>
        <end position="103"/>
    </location>
</feature>
<feature type="transmembrane region" description="Helical" evidence="8">
    <location>
        <begin position="164"/>
        <end position="182"/>
    </location>
</feature>
<keyword evidence="6 8" id="KW-1133">Transmembrane helix</keyword>
<proteinExistence type="inferred from homology"/>
<dbReference type="SUPFAM" id="SSF161098">
    <property type="entry name" value="MetI-like"/>
    <property type="match status" value="2"/>
</dbReference>
<evidence type="ECO:0000256" key="7">
    <source>
        <dbReference type="ARBA" id="ARBA00023136"/>
    </source>
</evidence>
<feature type="transmembrane region" description="Helical" evidence="8">
    <location>
        <begin position="213"/>
        <end position="233"/>
    </location>
</feature>
<evidence type="ECO:0000256" key="2">
    <source>
        <dbReference type="ARBA" id="ARBA00022448"/>
    </source>
</evidence>
<evidence type="ECO:0000256" key="8">
    <source>
        <dbReference type="RuleBase" id="RU363032"/>
    </source>
</evidence>
<dbReference type="Gene3D" id="1.10.3720.10">
    <property type="entry name" value="MetI-like"/>
    <property type="match status" value="2"/>
</dbReference>
<evidence type="ECO:0000313" key="11">
    <source>
        <dbReference type="Proteomes" id="UP001304461"/>
    </source>
</evidence>
<dbReference type="InterPro" id="IPR000515">
    <property type="entry name" value="MetI-like"/>
</dbReference>
<reference evidence="10 11" key="1">
    <citation type="submission" date="2023-12" db="EMBL/GenBank/DDBJ databases">
        <title>Baltic Sea Cyanobacteria.</title>
        <authorList>
            <person name="Delbaje E."/>
            <person name="Fewer D.P."/>
            <person name="Shishido T.K."/>
        </authorList>
    </citation>
    <scope>NUCLEOTIDE SEQUENCE [LARGE SCALE GENOMIC DNA]</scope>
    <source>
        <strain evidence="10 11">UHCC 0139</strain>
    </source>
</reference>
<feature type="transmembrane region" description="Helical" evidence="8">
    <location>
        <begin position="470"/>
        <end position="492"/>
    </location>
</feature>
<gene>
    <name evidence="10" type="ORF">VB738_16265</name>
</gene>
<dbReference type="PANTHER" id="PTHR43357:SF3">
    <property type="entry name" value="FE(3+)-TRANSPORT SYSTEM PERMEASE PROTEIN FBPB 2"/>
    <property type="match status" value="1"/>
</dbReference>
<dbReference type="CDD" id="cd06261">
    <property type="entry name" value="TM_PBP2"/>
    <property type="match status" value="2"/>
</dbReference>
<dbReference type="RefSeq" id="WP_323306747.1">
    <property type="nucleotide sequence ID" value="NZ_JAYGHX010000018.1"/>
</dbReference>
<evidence type="ECO:0000256" key="3">
    <source>
        <dbReference type="ARBA" id="ARBA00022475"/>
    </source>
</evidence>
<keyword evidence="11" id="KW-1185">Reference proteome</keyword>
<organism evidence="10 11">
    <name type="scientific">Cyanobium gracile UHCC 0139</name>
    <dbReference type="NCBI Taxonomy" id="3110308"/>
    <lineage>
        <taxon>Bacteria</taxon>
        <taxon>Bacillati</taxon>
        <taxon>Cyanobacteriota</taxon>
        <taxon>Cyanophyceae</taxon>
        <taxon>Synechococcales</taxon>
        <taxon>Prochlorococcaceae</taxon>
        <taxon>Cyanobium</taxon>
    </lineage>
</organism>
<name>A0ABU5RYG3_9CYAN</name>
<dbReference type="EMBL" id="JAYGHX010000018">
    <property type="protein sequence ID" value="MEA5392817.1"/>
    <property type="molecule type" value="Genomic_DNA"/>
</dbReference>
<evidence type="ECO:0000256" key="6">
    <source>
        <dbReference type="ARBA" id="ARBA00022989"/>
    </source>
</evidence>
<accession>A0ABU5RYG3</accession>
<keyword evidence="2 8" id="KW-0813">Transport</keyword>
<dbReference type="Pfam" id="PF00528">
    <property type="entry name" value="BPD_transp_1"/>
    <property type="match status" value="2"/>
</dbReference>
<evidence type="ECO:0000256" key="4">
    <source>
        <dbReference type="ARBA" id="ARBA00022519"/>
    </source>
</evidence>
<comment type="subcellular location">
    <subcellularLocation>
        <location evidence="1">Cell inner membrane</location>
        <topology evidence="1">Multi-pass membrane protein</topology>
    </subcellularLocation>
    <subcellularLocation>
        <location evidence="8">Cell membrane</location>
        <topology evidence="8">Multi-pass membrane protein</topology>
    </subcellularLocation>
</comment>
<keyword evidence="7 8" id="KW-0472">Membrane</keyword>
<evidence type="ECO:0000256" key="1">
    <source>
        <dbReference type="ARBA" id="ARBA00004429"/>
    </source>
</evidence>
<feature type="domain" description="ABC transmembrane type-1" evidence="9">
    <location>
        <begin position="304"/>
        <end position="491"/>
    </location>
</feature>
<dbReference type="PANTHER" id="PTHR43357">
    <property type="entry name" value="INNER MEMBRANE ABC TRANSPORTER PERMEASE PROTEIN YDCV"/>
    <property type="match status" value="1"/>
</dbReference>
<sequence>MRRASLAAAVLLVCALAVLPFLALAGFAVRDAGSGSLWLGAEGLEQLTNTLGLVVGVGLIGALLGTANGWLTACCRFPGRRWLRLAQVLPLAAPAFVLAAVLVDLGSRWGFRVHGIGWALLLLSLTTYTYVFLLSTESFSGSGQRQLEACRSLGVGPWGSFRRVALPLALPSIGAGVALSGMEVVNELGAVELLGVPTLSRGILQRWQAEGDLPGAVGLALVALVLVSLLVGAERWMRQRSRRWNLGPGDAGTLQWPLRGWRCLLAQLLTLLPPMVSLGLPLTWLVASRDHLQSDPLEDLLALTLRSLGLALVAALLTVAGALVLAISGRWLANRLLGRLTFFAGMGYAVPGTVLALALMLIGGPLQLSPLLLLLWGYADRFMAVSKQGLDASFEQIPPSIDESATSLGCGWLAVLRRIHLPLLRGPLLVGGLLVFVDVVKELPLTFSLRPFDFDTLSVRVYQYASDERVGAALIPALLILALGLAASIALMPSLERRERGG</sequence>
<dbReference type="Proteomes" id="UP001304461">
    <property type="component" value="Unassembled WGS sequence"/>
</dbReference>
<feature type="transmembrane region" description="Helical" evidence="8">
    <location>
        <begin position="49"/>
        <end position="71"/>
    </location>
</feature>
<evidence type="ECO:0000259" key="9">
    <source>
        <dbReference type="PROSITE" id="PS50928"/>
    </source>
</evidence>
<keyword evidence="4" id="KW-0997">Cell inner membrane</keyword>
<keyword evidence="3" id="KW-1003">Cell membrane</keyword>
<dbReference type="PROSITE" id="PS50928">
    <property type="entry name" value="ABC_TM1"/>
    <property type="match status" value="2"/>
</dbReference>
<protein>
    <submittedName>
        <fullName evidence="10">Iron ABC transporter permease</fullName>
    </submittedName>
</protein>
<feature type="transmembrane region" description="Helical" evidence="8">
    <location>
        <begin position="115"/>
        <end position="135"/>
    </location>
</feature>
<evidence type="ECO:0000256" key="5">
    <source>
        <dbReference type="ARBA" id="ARBA00022692"/>
    </source>
</evidence>
<evidence type="ECO:0000313" key="10">
    <source>
        <dbReference type="EMBL" id="MEA5392817.1"/>
    </source>
</evidence>